<sequence length="55" mass="6176">MNGQPGAIPVYLCHQDKRIEGVVHAMPLPPEQARKHAAKRNNARVIKVARRAKRP</sequence>
<evidence type="ECO:0000313" key="1">
    <source>
        <dbReference type="EMBL" id="CCE23193.1"/>
    </source>
</evidence>
<dbReference type="EMBL" id="FO082060">
    <property type="protein sequence ID" value="CCE23193.1"/>
    <property type="molecule type" value="Genomic_DNA"/>
</dbReference>
<dbReference type="KEGG" id="mah:MEALZ_1505"/>
<reference evidence="2" key="1">
    <citation type="journal article" date="2012" name="J. Bacteriol.">
        <title>Genome sequence of the haloalkaliphilic methanotrophic bacterium Methylomicrobium alcaliphilum 20Z.</title>
        <authorList>
            <person name="Vuilleumier S."/>
            <person name="Khmelenina V.N."/>
            <person name="Bringel F."/>
            <person name="Reshetnikov A.S."/>
            <person name="Lajus A."/>
            <person name="Mangenot S."/>
            <person name="Rouy Z."/>
            <person name="Op den Camp H.J."/>
            <person name="Jetten M.S."/>
            <person name="Dispirito A.A."/>
            <person name="Dunfield P."/>
            <person name="Klotz M.G."/>
            <person name="Semrau J.D."/>
            <person name="Stein L.Y."/>
            <person name="Barbe V."/>
            <person name="Medigue C."/>
            <person name="Trotsenko Y.A."/>
            <person name="Kalyuzhnaya M.G."/>
        </authorList>
    </citation>
    <scope>NUCLEOTIDE SEQUENCE [LARGE SCALE GENOMIC DNA]</scope>
    <source>
        <strain evidence="2">DSM 19304 / NCIMB 14124 / VKM B-2133 / 20Z</strain>
    </source>
</reference>
<dbReference type="HOGENOM" id="CLU_3027041_0_0_6"/>
<dbReference type="STRING" id="1091494.MEALZ_1505"/>
<organism evidence="1 2">
    <name type="scientific">Methylotuvimicrobium alcaliphilum (strain DSM 19304 / NCIMB 14124 / VKM B-2133 / 20Z)</name>
    <name type="common">Methylomicrobium alcaliphilum</name>
    <dbReference type="NCBI Taxonomy" id="1091494"/>
    <lineage>
        <taxon>Bacteria</taxon>
        <taxon>Pseudomonadati</taxon>
        <taxon>Pseudomonadota</taxon>
        <taxon>Gammaproteobacteria</taxon>
        <taxon>Methylococcales</taxon>
        <taxon>Methylococcaceae</taxon>
        <taxon>Methylotuvimicrobium</taxon>
    </lineage>
</organism>
<dbReference type="AlphaFoldDB" id="G4SYK7"/>
<dbReference type="Proteomes" id="UP000008315">
    <property type="component" value="Chromosome"/>
</dbReference>
<dbReference type="PATRIC" id="fig|271065.3.peg.1545"/>
<proteinExistence type="predicted"/>
<gene>
    <name evidence="1" type="ordered locus">MEALZ_1505</name>
</gene>
<protein>
    <submittedName>
        <fullName evidence="1">Uncharacterized protein</fullName>
    </submittedName>
</protein>
<evidence type="ECO:0000313" key="2">
    <source>
        <dbReference type="Proteomes" id="UP000008315"/>
    </source>
</evidence>
<keyword evidence="2" id="KW-1185">Reference proteome</keyword>
<accession>G4SYK7</accession>
<name>G4SYK7_META2</name>